<dbReference type="InterPro" id="IPR024747">
    <property type="entry name" value="Pyridox_Oxase-rel"/>
</dbReference>
<proteinExistence type="predicted"/>
<dbReference type="Proteomes" id="UP000036356">
    <property type="component" value="Unassembled WGS sequence"/>
</dbReference>
<dbReference type="Gene3D" id="2.30.110.10">
    <property type="entry name" value="Electron Transport, Fmn-binding Protein, Chain A"/>
    <property type="match status" value="1"/>
</dbReference>
<dbReference type="InterPro" id="IPR012349">
    <property type="entry name" value="Split_barrel_FMN-bd"/>
</dbReference>
<dbReference type="PANTHER" id="PTHR34071">
    <property type="entry name" value="5-NITROIMIDAZOLE ANTIBIOTICS RESISTANCE PROTEIN, NIMA-FAMILY-RELATED PROTEIN-RELATED"/>
    <property type="match status" value="1"/>
</dbReference>
<evidence type="ECO:0000313" key="2">
    <source>
        <dbReference type="Proteomes" id="UP000036356"/>
    </source>
</evidence>
<organism evidence="1 2">
    <name type="scientific">Desulfosporosinus acididurans</name>
    <dbReference type="NCBI Taxonomy" id="476652"/>
    <lineage>
        <taxon>Bacteria</taxon>
        <taxon>Bacillati</taxon>
        <taxon>Bacillota</taxon>
        <taxon>Clostridia</taxon>
        <taxon>Eubacteriales</taxon>
        <taxon>Desulfitobacteriaceae</taxon>
        <taxon>Desulfosporosinus</taxon>
    </lineage>
</organism>
<dbReference type="PANTHER" id="PTHR34071:SF2">
    <property type="entry name" value="FLAVIN-NUCLEOTIDE-BINDING PROTEIN"/>
    <property type="match status" value="1"/>
</dbReference>
<gene>
    <name evidence="1" type="ORF">DEAC_c39390</name>
</gene>
<comment type="caution">
    <text evidence="1">The sequence shown here is derived from an EMBL/GenBank/DDBJ whole genome shotgun (WGS) entry which is preliminary data.</text>
</comment>
<name>A0A0J1FKV1_9FIRM</name>
<dbReference type="EMBL" id="LDZY01000017">
    <property type="protein sequence ID" value="KLU64124.1"/>
    <property type="molecule type" value="Genomic_DNA"/>
</dbReference>
<evidence type="ECO:0000313" key="1">
    <source>
        <dbReference type="EMBL" id="KLU64124.1"/>
    </source>
</evidence>
<sequence length="162" mass="18586">MFREMRRKKQLLSEEETSEIIKAHSAGVLSVTGDDGYPYGIPISYAYIDGNLYFHCAKEGHKIDAIKRNDKVSFCVIDKDEVIQETFTTHFRSVVAFGRARILTEDIDRRAALESLVGKYSPDYMQEGQKEIEKDWSRVCVVEVKIEHMTGKAAKEIAKYKE</sequence>
<dbReference type="SUPFAM" id="SSF50475">
    <property type="entry name" value="FMN-binding split barrel"/>
    <property type="match status" value="1"/>
</dbReference>
<accession>A0A0J1FKV1</accession>
<dbReference type="Pfam" id="PF12900">
    <property type="entry name" value="Pyridox_ox_2"/>
    <property type="match status" value="1"/>
</dbReference>
<protein>
    <submittedName>
        <fullName evidence="1">Pyridoxamine 5'-phosphate oxidase</fullName>
    </submittedName>
</protein>
<dbReference type="PATRIC" id="fig|476652.3.peg.4171"/>
<dbReference type="AlphaFoldDB" id="A0A0J1FKV1"/>
<keyword evidence="2" id="KW-1185">Reference proteome</keyword>
<dbReference type="STRING" id="476652.DEAC_c39390"/>
<dbReference type="RefSeq" id="WP_047811715.1">
    <property type="nucleotide sequence ID" value="NZ_LDZY01000017.1"/>
</dbReference>
<reference evidence="1 2" key="1">
    <citation type="submission" date="2015-06" db="EMBL/GenBank/DDBJ databases">
        <title>Draft genome of the moderately acidophilic sulfate reducer Candidatus Desulfosporosinus acididurans strain M1.</title>
        <authorList>
            <person name="Poehlein A."/>
            <person name="Petzsch P."/>
            <person name="Johnson B.D."/>
            <person name="Schloemann M."/>
            <person name="Daniel R."/>
            <person name="Muehling M."/>
        </authorList>
    </citation>
    <scope>NUCLEOTIDE SEQUENCE [LARGE SCALE GENOMIC DNA]</scope>
    <source>
        <strain evidence="1 2">M1</strain>
    </source>
</reference>